<evidence type="ECO:0000313" key="10">
    <source>
        <dbReference type="Proteomes" id="UP000675880"/>
    </source>
</evidence>
<feature type="domain" description="Cytochrome c" evidence="8">
    <location>
        <begin position="29"/>
        <end position="116"/>
    </location>
</feature>
<evidence type="ECO:0000256" key="3">
    <source>
        <dbReference type="ARBA" id="ARBA00022723"/>
    </source>
</evidence>
<accession>A0ABM8RMD3</accession>
<evidence type="ECO:0000313" key="9">
    <source>
        <dbReference type="EMBL" id="CAE6760838.1"/>
    </source>
</evidence>
<dbReference type="Proteomes" id="UP000675880">
    <property type="component" value="Unassembled WGS sequence"/>
</dbReference>
<dbReference type="InterPro" id="IPR051459">
    <property type="entry name" value="Cytochrome_c-type_DH"/>
</dbReference>
<keyword evidence="4" id="KW-0249">Electron transport</keyword>
<dbReference type="RefSeq" id="WP_213042769.1">
    <property type="nucleotide sequence ID" value="NZ_CAJNBJ010000016.1"/>
</dbReference>
<dbReference type="PANTHER" id="PTHR35008:SF8">
    <property type="entry name" value="ALCOHOL DEHYDROGENASE CYTOCHROME C SUBUNIT"/>
    <property type="match status" value="1"/>
</dbReference>
<name>A0ABM8RMD3_9BACT</name>
<dbReference type="PANTHER" id="PTHR35008">
    <property type="entry name" value="BLL4482 PROTEIN-RELATED"/>
    <property type="match status" value="1"/>
</dbReference>
<reference evidence="9 10" key="1">
    <citation type="submission" date="2021-02" db="EMBL/GenBank/DDBJ databases">
        <authorList>
            <person name="Han P."/>
        </authorList>
    </citation>
    <scope>NUCLEOTIDE SEQUENCE [LARGE SCALE GENOMIC DNA]</scope>
    <source>
        <strain evidence="9">Candidatus Nitrospira sp. ZN2</strain>
    </source>
</reference>
<dbReference type="InterPro" id="IPR036909">
    <property type="entry name" value="Cyt_c-like_dom_sf"/>
</dbReference>
<evidence type="ECO:0000256" key="4">
    <source>
        <dbReference type="ARBA" id="ARBA00022982"/>
    </source>
</evidence>
<dbReference type="Pfam" id="PF00034">
    <property type="entry name" value="Cytochrom_C"/>
    <property type="match status" value="1"/>
</dbReference>
<keyword evidence="3 6" id="KW-0479">Metal-binding</keyword>
<sequence length="117" mass="12338">MMRSRSGWGIATLISLGLVPFTMAVSGQANPDAGKKLYMANCQNCHGPEGKGDSEMAAYLAPPPADLTAKATKVKTDAQLRKIIMEGRTGTAMTGYAASLSEAQVDDVLAYIRSLKS</sequence>
<keyword evidence="1" id="KW-0813">Transport</keyword>
<feature type="signal peptide" evidence="7">
    <location>
        <begin position="1"/>
        <end position="24"/>
    </location>
</feature>
<keyword evidence="5 6" id="KW-0408">Iron</keyword>
<keyword evidence="2 6" id="KW-0349">Heme</keyword>
<evidence type="ECO:0000256" key="5">
    <source>
        <dbReference type="ARBA" id="ARBA00023004"/>
    </source>
</evidence>
<proteinExistence type="predicted"/>
<evidence type="ECO:0000259" key="8">
    <source>
        <dbReference type="PROSITE" id="PS51007"/>
    </source>
</evidence>
<dbReference type="Gene3D" id="1.10.760.10">
    <property type="entry name" value="Cytochrome c-like domain"/>
    <property type="match status" value="1"/>
</dbReference>
<keyword evidence="10" id="KW-1185">Reference proteome</keyword>
<evidence type="ECO:0000256" key="2">
    <source>
        <dbReference type="ARBA" id="ARBA00022617"/>
    </source>
</evidence>
<feature type="chain" id="PRO_5045587940" evidence="7">
    <location>
        <begin position="25"/>
        <end position="117"/>
    </location>
</feature>
<evidence type="ECO:0000256" key="7">
    <source>
        <dbReference type="SAM" id="SignalP"/>
    </source>
</evidence>
<dbReference type="SUPFAM" id="SSF46626">
    <property type="entry name" value="Cytochrome c"/>
    <property type="match status" value="1"/>
</dbReference>
<evidence type="ECO:0000256" key="1">
    <source>
        <dbReference type="ARBA" id="ARBA00022448"/>
    </source>
</evidence>
<keyword evidence="7" id="KW-0732">Signal</keyword>
<dbReference type="InterPro" id="IPR009056">
    <property type="entry name" value="Cyt_c-like_dom"/>
</dbReference>
<dbReference type="InterPro" id="IPR008168">
    <property type="entry name" value="Cyt_C_IC"/>
</dbReference>
<organism evidence="9 10">
    <name type="scientific">Nitrospira defluvii</name>
    <dbReference type="NCBI Taxonomy" id="330214"/>
    <lineage>
        <taxon>Bacteria</taxon>
        <taxon>Pseudomonadati</taxon>
        <taxon>Nitrospirota</taxon>
        <taxon>Nitrospiria</taxon>
        <taxon>Nitrospirales</taxon>
        <taxon>Nitrospiraceae</taxon>
        <taxon>Nitrospira</taxon>
    </lineage>
</organism>
<dbReference type="PRINTS" id="PR00605">
    <property type="entry name" value="CYTCHROMECIC"/>
</dbReference>
<evidence type="ECO:0000256" key="6">
    <source>
        <dbReference type="PROSITE-ProRule" id="PRU00433"/>
    </source>
</evidence>
<dbReference type="PROSITE" id="PS51007">
    <property type="entry name" value="CYTC"/>
    <property type="match status" value="1"/>
</dbReference>
<comment type="caution">
    <text evidence="9">The sequence shown here is derived from an EMBL/GenBank/DDBJ whole genome shotgun (WGS) entry which is preliminary data.</text>
</comment>
<gene>
    <name evidence="9" type="ORF">NSPZN2_30636</name>
</gene>
<protein>
    <submittedName>
        <fullName evidence="9">Cytochrome c55X</fullName>
    </submittedName>
</protein>
<dbReference type="EMBL" id="CAJNBJ010000016">
    <property type="protein sequence ID" value="CAE6760838.1"/>
    <property type="molecule type" value="Genomic_DNA"/>
</dbReference>